<dbReference type="PANTHER" id="PTHR43820:SF4">
    <property type="entry name" value="HIGH-AFFINITY BRANCHED-CHAIN AMINO ACID TRANSPORT ATP-BINDING PROTEIN LIVF"/>
    <property type="match status" value="1"/>
</dbReference>
<dbReference type="InterPro" id="IPR027417">
    <property type="entry name" value="P-loop_NTPase"/>
</dbReference>
<dbReference type="InterPro" id="IPR003439">
    <property type="entry name" value="ABC_transporter-like_ATP-bd"/>
</dbReference>
<dbReference type="SUPFAM" id="SSF52540">
    <property type="entry name" value="P-loop containing nucleoside triphosphate hydrolases"/>
    <property type="match status" value="1"/>
</dbReference>
<evidence type="ECO:0000313" key="7">
    <source>
        <dbReference type="EMBL" id="GAA1750479.1"/>
    </source>
</evidence>
<keyword evidence="5" id="KW-0029">Amino-acid transport</keyword>
<evidence type="ECO:0000256" key="3">
    <source>
        <dbReference type="ARBA" id="ARBA00022741"/>
    </source>
</evidence>
<feature type="domain" description="ABC transporter" evidence="6">
    <location>
        <begin position="7"/>
        <end position="237"/>
    </location>
</feature>
<dbReference type="SMART" id="SM00382">
    <property type="entry name" value="AAA"/>
    <property type="match status" value="1"/>
</dbReference>
<reference evidence="7 8" key="1">
    <citation type="journal article" date="2019" name="Int. J. Syst. Evol. Microbiol.">
        <title>The Global Catalogue of Microorganisms (GCM) 10K type strain sequencing project: providing services to taxonomists for standard genome sequencing and annotation.</title>
        <authorList>
            <consortium name="The Broad Institute Genomics Platform"/>
            <consortium name="The Broad Institute Genome Sequencing Center for Infectious Disease"/>
            <person name="Wu L."/>
            <person name="Ma J."/>
        </authorList>
    </citation>
    <scope>NUCLEOTIDE SEQUENCE [LARGE SCALE GENOMIC DNA]</scope>
    <source>
        <strain evidence="7 8">JCM 13518</strain>
    </source>
</reference>
<comment type="similarity">
    <text evidence="1">Belongs to the ABC transporter superfamily.</text>
</comment>
<evidence type="ECO:0000256" key="1">
    <source>
        <dbReference type="ARBA" id="ARBA00005417"/>
    </source>
</evidence>
<sequence>MSAATLLELSGLSAGYGGPDVVHDIDLSVSEGEIVTLLGANGAGKTTVLRAISGAVRSTGTVSWAGSPLRGRPDERARSGLGHVPQGRGTLTQLTVAENLWVGGARLGPRRRREAVDSWFETFPRLRERAEQTAGNLSGGEQQMLALARALISEPRLVLLDEPSLGLAPLITQEVFERLREINARLGTALLVVEQNAAASLALADRAYVLGSGHIIRHGAADELIDDDELRRAYLGA</sequence>
<dbReference type="Gene3D" id="3.40.50.300">
    <property type="entry name" value="P-loop containing nucleotide triphosphate hydrolases"/>
    <property type="match status" value="1"/>
</dbReference>
<dbReference type="EMBL" id="BAAAME010000005">
    <property type="protein sequence ID" value="GAA1750479.1"/>
    <property type="molecule type" value="Genomic_DNA"/>
</dbReference>
<dbReference type="InterPro" id="IPR003593">
    <property type="entry name" value="AAA+_ATPase"/>
</dbReference>
<dbReference type="RefSeq" id="WP_344203615.1">
    <property type="nucleotide sequence ID" value="NZ_BAAAME010000005.1"/>
</dbReference>
<comment type="caution">
    <text evidence="7">The sequence shown here is derived from an EMBL/GenBank/DDBJ whole genome shotgun (WGS) entry which is preliminary data.</text>
</comment>
<dbReference type="Pfam" id="PF00005">
    <property type="entry name" value="ABC_tran"/>
    <property type="match status" value="1"/>
</dbReference>
<organism evidence="7 8">
    <name type="scientific">Aeromicrobium alkaliterrae</name>
    <dbReference type="NCBI Taxonomy" id="302168"/>
    <lineage>
        <taxon>Bacteria</taxon>
        <taxon>Bacillati</taxon>
        <taxon>Actinomycetota</taxon>
        <taxon>Actinomycetes</taxon>
        <taxon>Propionibacteriales</taxon>
        <taxon>Nocardioidaceae</taxon>
        <taxon>Aeromicrobium</taxon>
    </lineage>
</organism>
<evidence type="ECO:0000256" key="4">
    <source>
        <dbReference type="ARBA" id="ARBA00022840"/>
    </source>
</evidence>
<dbReference type="GO" id="GO:0005524">
    <property type="term" value="F:ATP binding"/>
    <property type="evidence" value="ECO:0007669"/>
    <property type="project" value="UniProtKB-KW"/>
</dbReference>
<proteinExistence type="inferred from homology"/>
<dbReference type="InterPro" id="IPR017871">
    <property type="entry name" value="ABC_transporter-like_CS"/>
</dbReference>
<keyword evidence="4 7" id="KW-0067">ATP-binding</keyword>
<protein>
    <submittedName>
        <fullName evidence="7">ABC transporter ATP-binding protein</fullName>
    </submittedName>
</protein>
<dbReference type="CDD" id="cd03224">
    <property type="entry name" value="ABC_TM1139_LivF_branched"/>
    <property type="match status" value="1"/>
</dbReference>
<keyword evidence="2" id="KW-0813">Transport</keyword>
<gene>
    <name evidence="7" type="ORF">GCM10009710_33000</name>
</gene>
<evidence type="ECO:0000259" key="6">
    <source>
        <dbReference type="PROSITE" id="PS50893"/>
    </source>
</evidence>
<dbReference type="PROSITE" id="PS00211">
    <property type="entry name" value="ABC_TRANSPORTER_1"/>
    <property type="match status" value="1"/>
</dbReference>
<keyword evidence="8" id="KW-1185">Reference proteome</keyword>
<keyword evidence="3" id="KW-0547">Nucleotide-binding</keyword>
<evidence type="ECO:0000256" key="2">
    <source>
        <dbReference type="ARBA" id="ARBA00022448"/>
    </source>
</evidence>
<name>A0ABN2K8S7_9ACTN</name>
<accession>A0ABN2K8S7</accession>
<dbReference type="PANTHER" id="PTHR43820">
    <property type="entry name" value="HIGH-AFFINITY BRANCHED-CHAIN AMINO ACID TRANSPORT ATP-BINDING PROTEIN LIVF"/>
    <property type="match status" value="1"/>
</dbReference>
<dbReference type="PROSITE" id="PS50893">
    <property type="entry name" value="ABC_TRANSPORTER_2"/>
    <property type="match status" value="1"/>
</dbReference>
<dbReference type="Proteomes" id="UP001501057">
    <property type="component" value="Unassembled WGS sequence"/>
</dbReference>
<evidence type="ECO:0000313" key="8">
    <source>
        <dbReference type="Proteomes" id="UP001501057"/>
    </source>
</evidence>
<evidence type="ECO:0000256" key="5">
    <source>
        <dbReference type="ARBA" id="ARBA00022970"/>
    </source>
</evidence>
<dbReference type="InterPro" id="IPR052156">
    <property type="entry name" value="BCAA_Transport_ATP-bd_LivF"/>
</dbReference>